<dbReference type="Gene3D" id="2.10.109.10">
    <property type="entry name" value="Umud Fragment, subunit A"/>
    <property type="match status" value="1"/>
</dbReference>
<dbReference type="AlphaFoldDB" id="A0A1A9RP62"/>
<sequence>MDNFYDDLEAFTERISTTVEMLGRGKQAEAARKVGVTGATIKRWITGQADPSRTNLVRLSQAAGVEVNWLATGQGPMFASGAHRLNEQQAAYASSEQDEGRQLLQRQMQKTQEVLDNIRKAERKGTAEDSQAFDVKGRPVDIDEFVFIPLYDVAVSAGHGAWADDIPPKATLAFRRDWLDMFIATDFSNLSVVMVKGDSMAGVLNDKDAILVDHSRTEASDGLYALRIGNETFVKRVQRLPHALRITSANPEYDPFEVPLQNGDSSDNSVSIIGKVVWLGRAL</sequence>
<dbReference type="InterPro" id="IPR001387">
    <property type="entry name" value="Cro/C1-type_HTH"/>
</dbReference>
<gene>
    <name evidence="5" type="ORF">A7P89_07510</name>
</gene>
<protein>
    <submittedName>
        <fullName evidence="5">Repressor</fullName>
    </submittedName>
</protein>
<dbReference type="CDD" id="cd06529">
    <property type="entry name" value="S24_LexA-like"/>
    <property type="match status" value="1"/>
</dbReference>
<keyword evidence="1" id="KW-0805">Transcription regulation</keyword>
<dbReference type="Gene3D" id="1.10.260.40">
    <property type="entry name" value="lambda repressor-like DNA-binding domains"/>
    <property type="match status" value="1"/>
</dbReference>
<dbReference type="PROSITE" id="PS50943">
    <property type="entry name" value="HTH_CROC1"/>
    <property type="match status" value="1"/>
</dbReference>
<dbReference type="EMBL" id="LXSH01000020">
    <property type="protein sequence ID" value="OAM21662.1"/>
    <property type="molecule type" value="Genomic_DNA"/>
</dbReference>
<dbReference type="InterPro" id="IPR039418">
    <property type="entry name" value="LexA-like"/>
</dbReference>
<keyword evidence="3" id="KW-0804">Transcription</keyword>
<dbReference type="GO" id="GO:0003677">
    <property type="term" value="F:DNA binding"/>
    <property type="evidence" value="ECO:0007669"/>
    <property type="project" value="UniProtKB-KW"/>
</dbReference>
<dbReference type="Proteomes" id="UP000078103">
    <property type="component" value="Unassembled WGS sequence"/>
</dbReference>
<evidence type="ECO:0000313" key="5">
    <source>
        <dbReference type="EMBL" id="OAM21662.1"/>
    </source>
</evidence>
<dbReference type="PANTHER" id="PTHR40661">
    <property type="match status" value="1"/>
</dbReference>
<dbReference type="InterPro" id="IPR010982">
    <property type="entry name" value="Lambda_DNA-bd_dom_sf"/>
</dbReference>
<organism evidence="5 6">
    <name type="scientific">Eikenella corrodens</name>
    <dbReference type="NCBI Taxonomy" id="539"/>
    <lineage>
        <taxon>Bacteria</taxon>
        <taxon>Pseudomonadati</taxon>
        <taxon>Pseudomonadota</taxon>
        <taxon>Betaproteobacteria</taxon>
        <taxon>Neisseriales</taxon>
        <taxon>Neisseriaceae</taxon>
        <taxon>Eikenella</taxon>
    </lineage>
</organism>
<evidence type="ECO:0000256" key="3">
    <source>
        <dbReference type="ARBA" id="ARBA00023163"/>
    </source>
</evidence>
<reference evidence="6" key="1">
    <citation type="submission" date="2016-05" db="EMBL/GenBank/DDBJ databases">
        <title>Draft genome of Corynebacterium afermentans subsp. afermentans LCDC 88199T.</title>
        <authorList>
            <person name="Bernier A.-M."/>
            <person name="Bernard K."/>
        </authorList>
    </citation>
    <scope>NUCLEOTIDE SEQUENCE [LARGE SCALE GENOMIC DNA]</scope>
    <source>
        <strain evidence="6">NML120819</strain>
    </source>
</reference>
<evidence type="ECO:0000313" key="6">
    <source>
        <dbReference type="Proteomes" id="UP000078103"/>
    </source>
</evidence>
<evidence type="ECO:0000259" key="4">
    <source>
        <dbReference type="PROSITE" id="PS50943"/>
    </source>
</evidence>
<dbReference type="PANTHER" id="PTHR40661:SF3">
    <property type="entry name" value="FELS-1 PROPHAGE TRANSCRIPTIONAL REGULATOR"/>
    <property type="match status" value="1"/>
</dbReference>
<dbReference type="InterPro" id="IPR015927">
    <property type="entry name" value="Peptidase_S24_S26A/B/C"/>
</dbReference>
<accession>A0A1A9RP62</accession>
<dbReference type="Pfam" id="PF01381">
    <property type="entry name" value="HTH_3"/>
    <property type="match status" value="1"/>
</dbReference>
<dbReference type="SUPFAM" id="SSF47413">
    <property type="entry name" value="lambda repressor-like DNA-binding domains"/>
    <property type="match status" value="1"/>
</dbReference>
<feature type="domain" description="HTH cro/C1-type" evidence="4">
    <location>
        <begin position="27"/>
        <end position="70"/>
    </location>
</feature>
<keyword evidence="2" id="KW-0238">DNA-binding</keyword>
<evidence type="ECO:0000256" key="2">
    <source>
        <dbReference type="ARBA" id="ARBA00023125"/>
    </source>
</evidence>
<dbReference type="Pfam" id="PF00717">
    <property type="entry name" value="Peptidase_S24"/>
    <property type="match status" value="1"/>
</dbReference>
<proteinExistence type="predicted"/>
<name>A0A1A9RP62_EIKCO</name>
<dbReference type="SMART" id="SM00530">
    <property type="entry name" value="HTH_XRE"/>
    <property type="match status" value="1"/>
</dbReference>
<evidence type="ECO:0000256" key="1">
    <source>
        <dbReference type="ARBA" id="ARBA00023015"/>
    </source>
</evidence>
<dbReference type="RefSeq" id="WP_064105997.1">
    <property type="nucleotide sequence ID" value="NZ_LXSH01000020.1"/>
</dbReference>
<dbReference type="InterPro" id="IPR036286">
    <property type="entry name" value="LexA/Signal_pep-like_sf"/>
</dbReference>
<comment type="caution">
    <text evidence="5">The sequence shown here is derived from an EMBL/GenBank/DDBJ whole genome shotgun (WGS) entry which is preliminary data.</text>
</comment>
<dbReference type="CDD" id="cd00093">
    <property type="entry name" value="HTH_XRE"/>
    <property type="match status" value="1"/>
</dbReference>
<dbReference type="SUPFAM" id="SSF51306">
    <property type="entry name" value="LexA/Signal peptidase"/>
    <property type="match status" value="1"/>
</dbReference>